<proteinExistence type="predicted"/>
<organism evidence="1 2">
    <name type="scientific">Podarcis lilfordi</name>
    <name type="common">Lilford's wall lizard</name>
    <dbReference type="NCBI Taxonomy" id="74358"/>
    <lineage>
        <taxon>Eukaryota</taxon>
        <taxon>Metazoa</taxon>
        <taxon>Chordata</taxon>
        <taxon>Craniata</taxon>
        <taxon>Vertebrata</taxon>
        <taxon>Euteleostomi</taxon>
        <taxon>Lepidosauria</taxon>
        <taxon>Squamata</taxon>
        <taxon>Bifurcata</taxon>
        <taxon>Unidentata</taxon>
        <taxon>Episquamata</taxon>
        <taxon>Laterata</taxon>
        <taxon>Lacertibaenia</taxon>
        <taxon>Lacertidae</taxon>
        <taxon>Podarcis</taxon>
    </lineage>
</organism>
<reference evidence="1" key="1">
    <citation type="submission" date="2022-12" db="EMBL/GenBank/DDBJ databases">
        <authorList>
            <person name="Alioto T."/>
            <person name="Alioto T."/>
            <person name="Gomez Garrido J."/>
        </authorList>
    </citation>
    <scope>NUCLEOTIDE SEQUENCE</scope>
</reference>
<gene>
    <name evidence="1" type="ORF">PODLI_1B033699</name>
</gene>
<evidence type="ECO:0000313" key="2">
    <source>
        <dbReference type="Proteomes" id="UP001178461"/>
    </source>
</evidence>
<sequence>MMVRGARATLASVPLSFPSSSDALLCLCLPKACAAVYCSSPGYKLHRRTVPLGSTSLWGRGAAQRPGVAAAAAQRTPKEMGEETAAEGTLHNEGCLKKGERLPALQARGDITGLLSPTVVPQKECSCVKRAMDSKRLKTFDLKYPHFKACHSQSPIPSLEQVPDLVPQYKTREHL</sequence>
<name>A0AA35PCB8_9SAUR</name>
<accession>A0AA35PCB8</accession>
<protein>
    <submittedName>
        <fullName evidence="1">Uncharacterized protein</fullName>
    </submittedName>
</protein>
<dbReference type="EMBL" id="OX395133">
    <property type="protein sequence ID" value="CAI5783039.1"/>
    <property type="molecule type" value="Genomic_DNA"/>
</dbReference>
<dbReference type="AlphaFoldDB" id="A0AA35PCB8"/>
<keyword evidence="2" id="KW-1185">Reference proteome</keyword>
<evidence type="ECO:0000313" key="1">
    <source>
        <dbReference type="EMBL" id="CAI5783039.1"/>
    </source>
</evidence>
<dbReference type="Proteomes" id="UP001178461">
    <property type="component" value="Chromosome 8"/>
</dbReference>